<dbReference type="Proteomes" id="UP000295443">
    <property type="component" value="Unassembled WGS sequence"/>
</dbReference>
<dbReference type="OrthoDB" id="9778629at2"/>
<dbReference type="RefSeq" id="WP_131445271.1">
    <property type="nucleotide sequence ID" value="NZ_SJZB01000018.1"/>
</dbReference>
<dbReference type="SUPFAM" id="SSF47240">
    <property type="entry name" value="Ferritin-like"/>
    <property type="match status" value="1"/>
</dbReference>
<name>A0A4R1BGL9_9PROT</name>
<dbReference type="PIRSF" id="PIRSF012318">
    <property type="entry name" value="UCP012318"/>
    <property type="match status" value="1"/>
</dbReference>
<reference evidence="1 2" key="1">
    <citation type="submission" date="2019-03" db="EMBL/GenBank/DDBJ databases">
        <title>Genome sequence of Thiobacillaceae bacterium LSR1, a sulfur-oxidizing bacterium isolated from freshwater sediment.</title>
        <authorList>
            <person name="Li S."/>
        </authorList>
    </citation>
    <scope>NUCLEOTIDE SEQUENCE [LARGE SCALE GENOMIC DNA]</scope>
    <source>
        <strain evidence="1 2">LSR1</strain>
    </source>
</reference>
<comment type="caution">
    <text evidence="1">The sequence shown here is derived from an EMBL/GenBank/DDBJ whole genome shotgun (WGS) entry which is preliminary data.</text>
</comment>
<dbReference type="AlphaFoldDB" id="A0A4R1BGL9"/>
<dbReference type="InterPro" id="IPR007402">
    <property type="entry name" value="DUF455"/>
</dbReference>
<protein>
    <submittedName>
        <fullName evidence="1">Ferritin-like domain-containing protein</fullName>
    </submittedName>
</protein>
<dbReference type="InterPro" id="IPR009078">
    <property type="entry name" value="Ferritin-like_SF"/>
</dbReference>
<evidence type="ECO:0000313" key="2">
    <source>
        <dbReference type="Proteomes" id="UP000295443"/>
    </source>
</evidence>
<gene>
    <name evidence="1" type="ORF">EZJ19_05435</name>
</gene>
<proteinExistence type="predicted"/>
<keyword evidence="2" id="KW-1185">Reference proteome</keyword>
<dbReference type="InterPro" id="IPR011197">
    <property type="entry name" value="UCP012318"/>
</dbReference>
<dbReference type="Pfam" id="PF04305">
    <property type="entry name" value="DUF455"/>
    <property type="match status" value="1"/>
</dbReference>
<dbReference type="CDD" id="cd00657">
    <property type="entry name" value="Ferritin_like"/>
    <property type="match status" value="1"/>
</dbReference>
<sequence>MNLQCAVRAVLAETDVDAKLAGADRLWADWQAGRLDPVATQRADPMLVEAGRPPRPELLPARAMPRRELSGPAGHRALIHALCHIEFTAINLALDAAYRFPGMAAAFYADWLQIAAEEALHFRLLRDHLRHLGGDYGDLPAHGGLWETAMATAHDPLARMAVVPRYFEARGLDVTPGIQAKLRGYGDAAGAAILDVILRDEVGHVAAGDRWFRRLCGERGLVPAQEWPRLIAAAGLPAPRGPFNAEARARAGFPVTELAPTGAN</sequence>
<organism evidence="1 2">
    <name type="scientific">Parasulfuritortus cantonensis</name>
    <dbReference type="NCBI Taxonomy" id="2528202"/>
    <lineage>
        <taxon>Bacteria</taxon>
        <taxon>Pseudomonadati</taxon>
        <taxon>Pseudomonadota</taxon>
        <taxon>Betaproteobacteria</taxon>
        <taxon>Nitrosomonadales</taxon>
        <taxon>Thiobacillaceae</taxon>
        <taxon>Parasulfuritortus</taxon>
    </lineage>
</organism>
<dbReference type="PANTHER" id="PTHR42782:SF4">
    <property type="entry name" value="DUF455 DOMAIN-CONTAINING PROTEIN"/>
    <property type="match status" value="1"/>
</dbReference>
<evidence type="ECO:0000313" key="1">
    <source>
        <dbReference type="EMBL" id="TCJ16343.1"/>
    </source>
</evidence>
<dbReference type="EMBL" id="SJZB01000018">
    <property type="protein sequence ID" value="TCJ16343.1"/>
    <property type="molecule type" value="Genomic_DNA"/>
</dbReference>
<dbReference type="PANTHER" id="PTHR42782">
    <property type="entry name" value="SI:CH73-314G15.3"/>
    <property type="match status" value="1"/>
</dbReference>
<accession>A0A4R1BGL9</accession>